<comment type="caution">
    <text evidence="3">The sequence shown here is derived from an EMBL/GenBank/DDBJ whole genome shotgun (WGS) entry which is preliminary data.</text>
</comment>
<reference evidence="3 4" key="1">
    <citation type="submission" date="2020-08" db="EMBL/GenBank/DDBJ databases">
        <title>Sequencing the genomes of 1000 actinobacteria strains.</title>
        <authorList>
            <person name="Klenk H.-P."/>
        </authorList>
    </citation>
    <scope>NUCLEOTIDE SEQUENCE [LARGE SCALE GENOMIC DNA]</scope>
    <source>
        <strain evidence="3 4">DSM 11053</strain>
    </source>
</reference>
<dbReference type="SUPFAM" id="SSF46785">
    <property type="entry name" value="Winged helix' DNA-binding domain"/>
    <property type="match status" value="1"/>
</dbReference>
<sequence>MSPDAPQPADGPSTALRLDDQLCFALYAATNAIVRSYRPLLKELGLTYPQYLVMMALWEEDEISLSDLAGRLDLPAHGLSPVIERLEQAHLLDRRRDEDDRRVFRAALTGAGRDLEQQAAIAQHRVRCDTELAPDELARLRTELHDLSARLTGHLG</sequence>
<keyword evidence="4" id="KW-1185">Reference proteome</keyword>
<organism evidence="3 4">
    <name type="scientific">Microlunatus antarcticus</name>
    <dbReference type="NCBI Taxonomy" id="53388"/>
    <lineage>
        <taxon>Bacteria</taxon>
        <taxon>Bacillati</taxon>
        <taxon>Actinomycetota</taxon>
        <taxon>Actinomycetes</taxon>
        <taxon>Propionibacteriales</taxon>
        <taxon>Propionibacteriaceae</taxon>
        <taxon>Microlunatus</taxon>
    </lineage>
</organism>
<dbReference type="InterPro" id="IPR036390">
    <property type="entry name" value="WH_DNA-bd_sf"/>
</dbReference>
<dbReference type="Proteomes" id="UP000565572">
    <property type="component" value="Unassembled WGS sequence"/>
</dbReference>
<evidence type="ECO:0000259" key="2">
    <source>
        <dbReference type="PROSITE" id="PS50995"/>
    </source>
</evidence>
<dbReference type="PANTHER" id="PTHR33164:SF5">
    <property type="entry name" value="ORGANIC HYDROPEROXIDE RESISTANCE TRANSCRIPTIONAL REGULATOR"/>
    <property type="match status" value="1"/>
</dbReference>
<evidence type="ECO:0000256" key="1">
    <source>
        <dbReference type="ARBA" id="ARBA00004496"/>
    </source>
</evidence>
<dbReference type="InterPro" id="IPR036388">
    <property type="entry name" value="WH-like_DNA-bd_sf"/>
</dbReference>
<accession>A0A7W5JVC1</accession>
<dbReference type="GO" id="GO:0005737">
    <property type="term" value="C:cytoplasm"/>
    <property type="evidence" value="ECO:0007669"/>
    <property type="project" value="UniProtKB-SubCell"/>
</dbReference>
<evidence type="ECO:0000313" key="3">
    <source>
        <dbReference type="EMBL" id="MBB3326913.1"/>
    </source>
</evidence>
<dbReference type="PROSITE" id="PS50995">
    <property type="entry name" value="HTH_MARR_2"/>
    <property type="match status" value="1"/>
</dbReference>
<proteinExistence type="predicted"/>
<dbReference type="AlphaFoldDB" id="A0A7W5JVC1"/>
<dbReference type="GO" id="GO:0003677">
    <property type="term" value="F:DNA binding"/>
    <property type="evidence" value="ECO:0007669"/>
    <property type="project" value="UniProtKB-KW"/>
</dbReference>
<evidence type="ECO:0000313" key="4">
    <source>
        <dbReference type="Proteomes" id="UP000565572"/>
    </source>
</evidence>
<dbReference type="Gene3D" id="1.10.10.10">
    <property type="entry name" value="Winged helix-like DNA-binding domain superfamily/Winged helix DNA-binding domain"/>
    <property type="match status" value="1"/>
</dbReference>
<dbReference type="RefSeq" id="WP_183337791.1">
    <property type="nucleotide sequence ID" value="NZ_JACHZG010000001.1"/>
</dbReference>
<dbReference type="PANTHER" id="PTHR33164">
    <property type="entry name" value="TRANSCRIPTIONAL REGULATOR, MARR FAMILY"/>
    <property type="match status" value="1"/>
</dbReference>
<dbReference type="EMBL" id="JACHZG010000001">
    <property type="protein sequence ID" value="MBB3326913.1"/>
    <property type="molecule type" value="Genomic_DNA"/>
</dbReference>
<dbReference type="GO" id="GO:0003700">
    <property type="term" value="F:DNA-binding transcription factor activity"/>
    <property type="evidence" value="ECO:0007669"/>
    <property type="project" value="InterPro"/>
</dbReference>
<dbReference type="SMART" id="SM00347">
    <property type="entry name" value="HTH_MARR"/>
    <property type="match status" value="1"/>
</dbReference>
<comment type="subcellular location">
    <subcellularLocation>
        <location evidence="1">Cytoplasm</location>
    </subcellularLocation>
</comment>
<name>A0A7W5JVC1_9ACTN</name>
<dbReference type="Pfam" id="PF01047">
    <property type="entry name" value="MarR"/>
    <property type="match status" value="1"/>
</dbReference>
<feature type="domain" description="HTH marR-type" evidence="2">
    <location>
        <begin position="19"/>
        <end position="149"/>
    </location>
</feature>
<dbReference type="InterPro" id="IPR039422">
    <property type="entry name" value="MarR/SlyA-like"/>
</dbReference>
<gene>
    <name evidence="3" type="ORF">FHX39_001857</name>
</gene>
<protein>
    <submittedName>
        <fullName evidence="3">DNA-binding MarR family transcriptional regulator</fullName>
    </submittedName>
</protein>
<keyword evidence="3" id="KW-0238">DNA-binding</keyword>
<dbReference type="InterPro" id="IPR000835">
    <property type="entry name" value="HTH_MarR-typ"/>
</dbReference>
<dbReference type="GO" id="GO:0006950">
    <property type="term" value="P:response to stress"/>
    <property type="evidence" value="ECO:0007669"/>
    <property type="project" value="TreeGrafter"/>
</dbReference>